<sequence>MPDDREISYNRIFILGGKDCAEADLREAFEKYGTIKDIYMVKDRKSGEPKGIVYITYSKSSEAALAIEEMNAKSLPNHPKPVKVLLAADRREGAVREPKEDEKLLRLFIMVPRTSSEADIKEKFEQFGEIEYVRILTDRQTGDSKGLAYVKYYRAYHAALALENCDSSFKPVFASNRVSRPVPDRYSDRYMDYEYAPRASVSNYSTTSSVDYCEPLVSPSGNHRASHSMAPLDMIRQPYGDGSGECCLEVMASTTATPEQLRVLMDLIPGFEYCDFDRLTGVAYVRYQSPKCAAYAKDKLNGFEYPTGYRLSVRYPVVTGASGDGFSRVGQIGDPYATGPSTSLTCQLSSASDLCQNIQTLSQSTDIQGNLQELVHSIEKATAVLQQAGIAGGVTGGMAATAVGVAGDVRVRYCNVPLPEKKAYASRDSPMEQRLFIVSQPESFQERILQDAFCRFGNLIDAYFMPGRNYGYAKFACRDSAQHAISTLHGQQICGMRLKVLEAEPPKHDDESGNSNRDTKRPRT</sequence>
<evidence type="ECO:0000259" key="4">
    <source>
        <dbReference type="PROSITE" id="PS50102"/>
    </source>
</evidence>
<dbReference type="PANTHER" id="PTHR48027">
    <property type="entry name" value="HETEROGENEOUS NUCLEAR RIBONUCLEOPROTEIN 87F-RELATED"/>
    <property type="match status" value="1"/>
</dbReference>
<dbReference type="AlphaFoldDB" id="A0AAD9NW15"/>
<accession>A0AAD9NW15</accession>
<proteinExistence type="predicted"/>
<protein>
    <recommendedName>
        <fullName evidence="4">RRM domain-containing protein</fullName>
    </recommendedName>
</protein>
<reference evidence="5" key="1">
    <citation type="journal article" date="2023" name="Mol. Biol. Evol.">
        <title>Third-Generation Sequencing Reveals the Adaptive Role of the Epigenome in Three Deep-Sea Polychaetes.</title>
        <authorList>
            <person name="Perez M."/>
            <person name="Aroh O."/>
            <person name="Sun Y."/>
            <person name="Lan Y."/>
            <person name="Juniper S.K."/>
            <person name="Young C.R."/>
            <person name="Angers B."/>
            <person name="Qian P.Y."/>
        </authorList>
    </citation>
    <scope>NUCLEOTIDE SEQUENCE</scope>
    <source>
        <strain evidence="5">R07B-5</strain>
    </source>
</reference>
<dbReference type="InterPro" id="IPR034203">
    <property type="entry name" value="RBM45_RRM1"/>
</dbReference>
<dbReference type="CDD" id="cd12366">
    <property type="entry name" value="RRM1_RBM45"/>
    <property type="match status" value="1"/>
</dbReference>
<dbReference type="EMBL" id="JAODUO010000364">
    <property type="protein sequence ID" value="KAK2182154.1"/>
    <property type="molecule type" value="Genomic_DNA"/>
</dbReference>
<evidence type="ECO:0000256" key="2">
    <source>
        <dbReference type="PROSITE-ProRule" id="PRU00176"/>
    </source>
</evidence>
<dbReference type="Proteomes" id="UP001209878">
    <property type="component" value="Unassembled WGS sequence"/>
</dbReference>
<feature type="domain" description="RRM" evidence="4">
    <location>
        <begin position="10"/>
        <end position="89"/>
    </location>
</feature>
<evidence type="ECO:0000256" key="1">
    <source>
        <dbReference type="ARBA" id="ARBA00022884"/>
    </source>
</evidence>
<dbReference type="InterPro" id="IPR012677">
    <property type="entry name" value="Nucleotide-bd_a/b_plait_sf"/>
</dbReference>
<dbReference type="GO" id="GO:0003723">
    <property type="term" value="F:RNA binding"/>
    <property type="evidence" value="ECO:0007669"/>
    <property type="project" value="UniProtKB-UniRule"/>
</dbReference>
<dbReference type="SMART" id="SM00360">
    <property type="entry name" value="RRM"/>
    <property type="match status" value="4"/>
</dbReference>
<keyword evidence="6" id="KW-1185">Reference proteome</keyword>
<evidence type="ECO:0000313" key="5">
    <source>
        <dbReference type="EMBL" id="KAK2182154.1"/>
    </source>
</evidence>
<dbReference type="PROSITE" id="PS50102">
    <property type="entry name" value="RRM"/>
    <property type="match status" value="3"/>
</dbReference>
<keyword evidence="1 2" id="KW-0694">RNA-binding</keyword>
<dbReference type="InterPro" id="IPR035979">
    <property type="entry name" value="RBD_domain_sf"/>
</dbReference>
<feature type="domain" description="RRM" evidence="4">
    <location>
        <begin position="111"/>
        <end position="198"/>
    </location>
</feature>
<dbReference type="InterPro" id="IPR052462">
    <property type="entry name" value="SLIRP/GR-RBP-like"/>
</dbReference>
<feature type="region of interest" description="Disordered" evidence="3">
    <location>
        <begin position="504"/>
        <end position="524"/>
    </location>
</feature>
<comment type="caution">
    <text evidence="5">The sequence shown here is derived from an EMBL/GenBank/DDBJ whole genome shotgun (WGS) entry which is preliminary data.</text>
</comment>
<feature type="domain" description="RRM" evidence="4">
    <location>
        <begin position="433"/>
        <end position="505"/>
    </location>
</feature>
<evidence type="ECO:0000313" key="6">
    <source>
        <dbReference type="Proteomes" id="UP001209878"/>
    </source>
</evidence>
<dbReference type="Pfam" id="PF00076">
    <property type="entry name" value="RRM_1"/>
    <property type="match status" value="3"/>
</dbReference>
<dbReference type="Gene3D" id="3.30.70.330">
    <property type="match status" value="3"/>
</dbReference>
<gene>
    <name evidence="5" type="ORF">NP493_364g01064</name>
</gene>
<name>A0AAD9NW15_RIDPI</name>
<dbReference type="InterPro" id="IPR000504">
    <property type="entry name" value="RRM_dom"/>
</dbReference>
<dbReference type="SUPFAM" id="SSF54928">
    <property type="entry name" value="RNA-binding domain, RBD"/>
    <property type="match status" value="3"/>
</dbReference>
<evidence type="ECO:0000256" key="3">
    <source>
        <dbReference type="SAM" id="MobiDB-lite"/>
    </source>
</evidence>
<organism evidence="5 6">
    <name type="scientific">Ridgeia piscesae</name>
    <name type="common">Tubeworm</name>
    <dbReference type="NCBI Taxonomy" id="27915"/>
    <lineage>
        <taxon>Eukaryota</taxon>
        <taxon>Metazoa</taxon>
        <taxon>Spiralia</taxon>
        <taxon>Lophotrochozoa</taxon>
        <taxon>Annelida</taxon>
        <taxon>Polychaeta</taxon>
        <taxon>Sedentaria</taxon>
        <taxon>Canalipalpata</taxon>
        <taxon>Sabellida</taxon>
        <taxon>Siboglinidae</taxon>
        <taxon>Ridgeia</taxon>
    </lineage>
</organism>